<feature type="signal peptide" evidence="1">
    <location>
        <begin position="1"/>
        <end position="23"/>
    </location>
</feature>
<protein>
    <recommendedName>
        <fullName evidence="4">DUF4374 domain-containing protein</fullName>
    </recommendedName>
</protein>
<evidence type="ECO:0008006" key="4">
    <source>
        <dbReference type="Google" id="ProtNLM"/>
    </source>
</evidence>
<evidence type="ECO:0000313" key="2">
    <source>
        <dbReference type="EMBL" id="SEL66816.1"/>
    </source>
</evidence>
<keyword evidence="1" id="KW-0732">Signal</keyword>
<accession>A0A1H7S3F9</accession>
<dbReference type="AlphaFoldDB" id="A0A1H7S3F9"/>
<reference evidence="3" key="1">
    <citation type="submission" date="2016-10" db="EMBL/GenBank/DDBJ databases">
        <authorList>
            <person name="Varghese N."/>
            <person name="Submissions S."/>
        </authorList>
    </citation>
    <scope>NUCLEOTIDE SEQUENCE [LARGE SCALE GENOMIC DNA]</scope>
    <source>
        <strain evidence="3">Jip14</strain>
    </source>
</reference>
<proteinExistence type="predicted"/>
<dbReference type="PROSITE" id="PS51257">
    <property type="entry name" value="PROKAR_LIPOPROTEIN"/>
    <property type="match status" value="1"/>
</dbReference>
<dbReference type="STRING" id="332977.SAMN05421740_10846"/>
<name>A0A1H7S3F9_9SPHI</name>
<evidence type="ECO:0000256" key="1">
    <source>
        <dbReference type="SAM" id="SignalP"/>
    </source>
</evidence>
<dbReference type="Proteomes" id="UP000198916">
    <property type="component" value="Unassembled WGS sequence"/>
</dbReference>
<sequence length="402" mass="45446">MRKYVLYYGLLACWFLACMPAQHPAHHTKQTTGTYSLYMLTKDDGNCVVIANNLEQDSLSAEVDGIPLSTETFDRSMMVKNGHYYHIDKAIDQLVKYRLTADSLQALATLPMADKHIENSYWSDDHTLILFTLDDKTYATLEYHVIDVDAFKLIRSGIIDLPKSIGDYNTLSIGFSNFRQHEVIIGYCYHQYTGITEYTTIDTLYTAILAYPSMALKAIHKDARSAYPGGINTVQSYNFTDEKGDFYFMSCPGIALGNMPDLPTAIFKIPAAADTIDPDYWINISEQIGNHAYGMWSIGYGKAIIRSERKDKYTNFSDHHSTYQFEYYVVDLTKQSLTKLDLPLDKGTRKESVLVQGDKAYIAIDDAADNHQLWVYDIPSGAINPGLKLTGGTDYILRVDFQ</sequence>
<gene>
    <name evidence="2" type="ORF">SAMN05421740_10846</name>
</gene>
<keyword evidence="3" id="KW-1185">Reference proteome</keyword>
<dbReference type="OrthoDB" id="736172at2"/>
<organism evidence="2 3">
    <name type="scientific">Parapedobacter koreensis</name>
    <dbReference type="NCBI Taxonomy" id="332977"/>
    <lineage>
        <taxon>Bacteria</taxon>
        <taxon>Pseudomonadati</taxon>
        <taxon>Bacteroidota</taxon>
        <taxon>Sphingobacteriia</taxon>
        <taxon>Sphingobacteriales</taxon>
        <taxon>Sphingobacteriaceae</taxon>
        <taxon>Parapedobacter</taxon>
    </lineage>
</organism>
<dbReference type="RefSeq" id="WP_143053919.1">
    <property type="nucleotide sequence ID" value="NZ_FNZR01000008.1"/>
</dbReference>
<dbReference type="EMBL" id="FNZR01000008">
    <property type="protein sequence ID" value="SEL66816.1"/>
    <property type="molecule type" value="Genomic_DNA"/>
</dbReference>
<evidence type="ECO:0000313" key="3">
    <source>
        <dbReference type="Proteomes" id="UP000198916"/>
    </source>
</evidence>
<feature type="chain" id="PRO_5011720447" description="DUF4374 domain-containing protein" evidence="1">
    <location>
        <begin position="24"/>
        <end position="402"/>
    </location>
</feature>